<comment type="caution">
    <text evidence="1">The sequence shown here is derived from an EMBL/GenBank/DDBJ whole genome shotgun (WGS) entry which is preliminary data.</text>
</comment>
<name>A0ACB7FXY0_MANES</name>
<sequence>MKTGLEVFDFREEDELAEYIAGKIIGNELSRMRNRFFYSSEFSFHCGHRFFTSHIEIAQGSDAVIRGSGTITCVDINQIECGNSSNNATACASLEAVTEESTTIKEGNSHLHAAFQSESLSHEKDFCSKMDNHEFRSSFTQQERRFPFHEATSPGKTLSNFAFSASSSNNEPLVYAKSNANGSMDENSPSTPAYDVAENCAVLNGRSSNNHFRASGTVYCYVVYRNNYSTGCLVTFSCGGIKMSGVPANGDQGTFSFEREIDDIIRIESQHPQRFGTTTVKLLLLSKDAAQAADAYGVEQLEFAVEPTWSRKLEEIASMNVKYSALSAMVHNTDVSMDEQSDLLQRRPYFPIFDEAVEDVVYPKGDSDAVSICKRDFDLLQPETFINDTIIDFYIKYLKNQIPLQEKDRFHFFNSFFFRKLADLDKDPSSASDGRAAFLRVHKWTRRVDIFGKDYIFIPVNFNLHWSLLVICHPGEVAGFKDEDLGKSLRVPCVLHMDSIIGTHAGLKNLVQSYLWEEWKSRQKGTSEDLSSKFLNFRFLPLELPQQENSFDCGLFLLHYLELFLAEAPLNFSPFKINELSKFLNVDWFPPVEASLKLTLIQRLISELLENHSRAISGNCGVLREFFEQGIAGASLLAESSSFDQPSYYRLNGAQQIEDDAKTGEPPGYFPSGDVVFQQIGQSGSVPYPLRGFGTNPSWNPGISMQGEDVGASSDDSDVGIIENCPIGKDLDLCPKEKIDQESPESMENMGSSTDGFAAYSSEMLETSAIKGIGDPERTHDANGNGDLALCQGNPITLMVENGLHQHSEKAESDEKQAVKDYVIAESDEKQTIKVNVIAESDDRPTIEGDVMAESDEKQTLGDNVMAESDEKPRIEDNVMAESNEKPMIEGNVTTESEKPIIQGNVVSESDDKPTYEDNVMAESEEQPPAKRRCYICSLGCPLRYLFIIIVNLDLT</sequence>
<dbReference type="Proteomes" id="UP000091857">
    <property type="component" value="Chromosome 18"/>
</dbReference>
<proteinExistence type="predicted"/>
<keyword evidence="2" id="KW-1185">Reference proteome</keyword>
<dbReference type="EMBL" id="CM004404">
    <property type="protein sequence ID" value="KAG8632812.1"/>
    <property type="molecule type" value="Genomic_DNA"/>
</dbReference>
<protein>
    <submittedName>
        <fullName evidence="1">Uncharacterized protein</fullName>
    </submittedName>
</protein>
<gene>
    <name evidence="1" type="ORF">MANES_18G059001v8</name>
</gene>
<accession>A0ACB7FXY0</accession>
<evidence type="ECO:0000313" key="2">
    <source>
        <dbReference type="Proteomes" id="UP000091857"/>
    </source>
</evidence>
<organism evidence="1 2">
    <name type="scientific">Manihot esculenta</name>
    <name type="common">Cassava</name>
    <name type="synonym">Jatropha manihot</name>
    <dbReference type="NCBI Taxonomy" id="3983"/>
    <lineage>
        <taxon>Eukaryota</taxon>
        <taxon>Viridiplantae</taxon>
        <taxon>Streptophyta</taxon>
        <taxon>Embryophyta</taxon>
        <taxon>Tracheophyta</taxon>
        <taxon>Spermatophyta</taxon>
        <taxon>Magnoliopsida</taxon>
        <taxon>eudicotyledons</taxon>
        <taxon>Gunneridae</taxon>
        <taxon>Pentapetalae</taxon>
        <taxon>rosids</taxon>
        <taxon>fabids</taxon>
        <taxon>Malpighiales</taxon>
        <taxon>Euphorbiaceae</taxon>
        <taxon>Crotonoideae</taxon>
        <taxon>Manihoteae</taxon>
        <taxon>Manihot</taxon>
    </lineage>
</organism>
<reference evidence="2" key="1">
    <citation type="journal article" date="2016" name="Nat. Biotechnol.">
        <title>Sequencing wild and cultivated cassava and related species reveals extensive interspecific hybridization and genetic diversity.</title>
        <authorList>
            <person name="Bredeson J.V."/>
            <person name="Lyons J.B."/>
            <person name="Prochnik S.E."/>
            <person name="Wu G.A."/>
            <person name="Ha C.M."/>
            <person name="Edsinger-Gonzales E."/>
            <person name="Grimwood J."/>
            <person name="Schmutz J."/>
            <person name="Rabbi I.Y."/>
            <person name="Egesi C."/>
            <person name="Nauluvula P."/>
            <person name="Lebot V."/>
            <person name="Ndunguru J."/>
            <person name="Mkamilo G."/>
            <person name="Bart R.S."/>
            <person name="Setter T.L."/>
            <person name="Gleadow R.M."/>
            <person name="Kulakow P."/>
            <person name="Ferguson M.E."/>
            <person name="Rounsley S."/>
            <person name="Rokhsar D.S."/>
        </authorList>
    </citation>
    <scope>NUCLEOTIDE SEQUENCE [LARGE SCALE GENOMIC DNA]</scope>
    <source>
        <strain evidence="2">cv. AM560-2</strain>
    </source>
</reference>
<evidence type="ECO:0000313" key="1">
    <source>
        <dbReference type="EMBL" id="KAG8632812.1"/>
    </source>
</evidence>